<evidence type="ECO:0000313" key="6">
    <source>
        <dbReference type="EMBL" id="AGA34676.1"/>
    </source>
</evidence>
<comment type="similarity">
    <text evidence="3 4">Belongs to the RlpA family.</text>
</comment>
<dbReference type="InterPro" id="IPR012997">
    <property type="entry name" value="RplA"/>
</dbReference>
<keyword evidence="7" id="KW-1185">Reference proteome</keyword>
<dbReference type="Gene3D" id="2.40.40.10">
    <property type="entry name" value="RlpA-like domain"/>
    <property type="match status" value="1"/>
</dbReference>
<dbReference type="STRING" id="1255043.TVNIR_3039"/>
<evidence type="ECO:0000256" key="3">
    <source>
        <dbReference type="HAMAP-Rule" id="MF_02071"/>
    </source>
</evidence>
<dbReference type="GO" id="GO:0008932">
    <property type="term" value="F:lytic endotransglycosylase activity"/>
    <property type="evidence" value="ECO:0007669"/>
    <property type="project" value="UniProtKB-UniRule"/>
</dbReference>
<proteinExistence type="inferred from homology"/>
<dbReference type="GO" id="GO:0000270">
    <property type="term" value="P:peptidoglycan metabolic process"/>
    <property type="evidence" value="ECO:0007669"/>
    <property type="project" value="UniProtKB-UniRule"/>
</dbReference>
<dbReference type="OrthoDB" id="9779128at2"/>
<organism evidence="6 7">
    <name type="scientific">Thioalkalivibrio nitratireducens (strain DSM 14787 / UNIQEM 213 / ALEN2)</name>
    <dbReference type="NCBI Taxonomy" id="1255043"/>
    <lineage>
        <taxon>Bacteria</taxon>
        <taxon>Pseudomonadati</taxon>
        <taxon>Pseudomonadota</taxon>
        <taxon>Gammaproteobacteria</taxon>
        <taxon>Chromatiales</taxon>
        <taxon>Ectothiorhodospiraceae</taxon>
        <taxon>Thioalkalivibrio</taxon>
    </lineage>
</organism>
<dbReference type="PATRIC" id="fig|1255043.3.peg.3066"/>
<dbReference type="EC" id="4.2.2.-" evidence="3"/>
<dbReference type="CDD" id="cd22268">
    <property type="entry name" value="DPBB_RlpA-like"/>
    <property type="match status" value="1"/>
</dbReference>
<gene>
    <name evidence="6" type="primary">rlpA [C]</name>
    <name evidence="3" type="synonym">rlpA</name>
    <name evidence="6" type="ordered locus">TVNIR_3039</name>
</gene>
<evidence type="ECO:0000259" key="5">
    <source>
        <dbReference type="Pfam" id="PF03330"/>
    </source>
</evidence>
<evidence type="ECO:0000256" key="4">
    <source>
        <dbReference type="RuleBase" id="RU003495"/>
    </source>
</evidence>
<sequence length="131" mass="14399" precursor="true">MRRSTLAVGVLALVLLAVPPATSADVSSGYTEAGIASYYHDRFQGRKTASGERFDQREFSAAHRSLPFGTTVRVTRNDTGQSIVVRINDRGPFRRGRIIDLSREAARELGMLERGLVRVTIEVISPAVRKA</sequence>
<evidence type="ECO:0000256" key="2">
    <source>
        <dbReference type="ARBA" id="ARBA00023316"/>
    </source>
</evidence>
<dbReference type="RefSeq" id="WP_015259784.1">
    <property type="nucleotide sequence ID" value="NC_019902.2"/>
</dbReference>
<dbReference type="KEGG" id="tni:TVNIR_3039"/>
<dbReference type="AlphaFoldDB" id="L0E204"/>
<dbReference type="InterPro" id="IPR034718">
    <property type="entry name" value="RlpA"/>
</dbReference>
<protein>
    <recommendedName>
        <fullName evidence="3">Endolytic peptidoglycan transglycosylase RlpA</fullName>
        <ecNumber evidence="3">4.2.2.-</ecNumber>
    </recommendedName>
</protein>
<dbReference type="SUPFAM" id="SSF50685">
    <property type="entry name" value="Barwin-like endoglucanases"/>
    <property type="match status" value="1"/>
</dbReference>
<dbReference type="HOGENOM" id="CLU_042923_7_1_6"/>
<keyword evidence="6" id="KW-0449">Lipoprotein</keyword>
<dbReference type="InterPro" id="IPR009009">
    <property type="entry name" value="RlpA-like_DPBB"/>
</dbReference>
<dbReference type="GO" id="GO:0071555">
    <property type="term" value="P:cell wall organization"/>
    <property type="evidence" value="ECO:0007669"/>
    <property type="project" value="UniProtKB-KW"/>
</dbReference>
<dbReference type="eggNOG" id="COG0797">
    <property type="taxonomic scope" value="Bacteria"/>
</dbReference>
<name>L0E204_THIND</name>
<feature type="chain" id="PRO_5009992186" description="Endolytic peptidoglycan transglycosylase RlpA" evidence="3">
    <location>
        <begin position="24"/>
        <end position="131"/>
    </location>
</feature>
<dbReference type="InterPro" id="IPR036908">
    <property type="entry name" value="RlpA-like_sf"/>
</dbReference>
<dbReference type="NCBIfam" id="TIGR00413">
    <property type="entry name" value="rlpA"/>
    <property type="match status" value="1"/>
</dbReference>
<keyword evidence="3" id="KW-0732">Signal</keyword>
<keyword evidence="1 3" id="KW-0456">Lyase</keyword>
<dbReference type="HAMAP" id="MF_02071">
    <property type="entry name" value="RlpA"/>
    <property type="match status" value="1"/>
</dbReference>
<comment type="function">
    <text evidence="3">Lytic transglycosylase with a strong preference for naked glycan strands that lack stem peptides.</text>
</comment>
<evidence type="ECO:0000256" key="1">
    <source>
        <dbReference type="ARBA" id="ARBA00023239"/>
    </source>
</evidence>
<dbReference type="Pfam" id="PF03330">
    <property type="entry name" value="DPBB_1"/>
    <property type="match status" value="1"/>
</dbReference>
<accession>L0E204</accession>
<reference evidence="6" key="1">
    <citation type="submission" date="2015-12" db="EMBL/GenBank/DDBJ databases">
        <authorList>
            <person name="Tikhonova T.V."/>
            <person name="Pavlov A.R."/>
            <person name="Beletsky A.V."/>
            <person name="Mardanov A.V."/>
            <person name="Sorokin D.Y."/>
            <person name="Ravin N.V."/>
            <person name="Popov V.O."/>
        </authorList>
    </citation>
    <scope>NUCLEOTIDE SEQUENCE</scope>
    <source>
        <strain evidence="6">DSM 14787</strain>
    </source>
</reference>
<feature type="domain" description="RlpA-like protein double-psi beta-barrel" evidence="5">
    <location>
        <begin position="31"/>
        <end position="121"/>
    </location>
</feature>
<feature type="signal peptide" evidence="3">
    <location>
        <begin position="1"/>
        <end position="23"/>
    </location>
</feature>
<dbReference type="PANTHER" id="PTHR34183:SF8">
    <property type="entry name" value="ENDOLYTIC PEPTIDOGLYCAN TRANSGLYCOSYLASE RLPA-RELATED"/>
    <property type="match status" value="1"/>
</dbReference>
<keyword evidence="2 3" id="KW-0961">Cell wall biogenesis/degradation</keyword>
<evidence type="ECO:0000313" key="7">
    <source>
        <dbReference type="Proteomes" id="UP000010809"/>
    </source>
</evidence>
<dbReference type="EMBL" id="CP003989">
    <property type="protein sequence ID" value="AGA34676.1"/>
    <property type="molecule type" value="Genomic_DNA"/>
</dbReference>
<dbReference type="PANTHER" id="PTHR34183">
    <property type="entry name" value="ENDOLYTIC PEPTIDOGLYCAN TRANSGLYCOSYLASE RLPA"/>
    <property type="match status" value="1"/>
</dbReference>
<dbReference type="Proteomes" id="UP000010809">
    <property type="component" value="Chromosome"/>
</dbReference>